<evidence type="ECO:0000259" key="4">
    <source>
        <dbReference type="PROSITE" id="PS51192"/>
    </source>
</evidence>
<dbReference type="Pfam" id="PF17764">
    <property type="entry name" value="PriA_3primeBD"/>
    <property type="match status" value="1"/>
</dbReference>
<dbReference type="InterPro" id="IPR042115">
    <property type="entry name" value="PriA_3primeBD_sf"/>
</dbReference>
<dbReference type="Proteomes" id="UP000070069">
    <property type="component" value="Unassembled WGS sequence"/>
</dbReference>
<dbReference type="EMBL" id="JHUK01000001">
    <property type="protein sequence ID" value="RAM58006.1"/>
    <property type="molecule type" value="Genomic_DNA"/>
</dbReference>
<dbReference type="InterPro" id="IPR041222">
    <property type="entry name" value="PriA_3primeBD"/>
</dbReference>
<dbReference type="PANTHER" id="PTHR30580:SF1">
    <property type="entry name" value="COMF OPERON PROTEIN 1"/>
    <property type="match status" value="1"/>
</dbReference>
<dbReference type="SUPFAM" id="SSF52540">
    <property type="entry name" value="P-loop containing nucleoside triphosphate hydrolases"/>
    <property type="match status" value="1"/>
</dbReference>
<dbReference type="Gene3D" id="3.40.1440.60">
    <property type="entry name" value="PriA, 3(prime) DNA-binding domain"/>
    <property type="match status" value="1"/>
</dbReference>
<reference evidence="6 8" key="1">
    <citation type="submission" date="2014-04" db="EMBL/GenBank/DDBJ databases">
        <title>Genome study of Napier grass stunt phytoplasma.</title>
        <authorList>
            <person name="Kawicha P."/>
            <person name="Dickinson M."/>
            <person name="Hodgetts J."/>
        </authorList>
    </citation>
    <scope>NUCLEOTIDE SEQUENCE [LARGE SCALE GENOMIC DNA]</scope>
    <source>
        <strain evidence="6 8">NGS-S10</strain>
    </source>
</reference>
<dbReference type="InterPro" id="IPR011545">
    <property type="entry name" value="DEAD/DEAH_box_helicase_dom"/>
</dbReference>
<keyword evidence="3" id="KW-0238">DNA-binding</keyword>
<keyword evidence="1" id="KW-0547">Nucleotide-binding</keyword>
<keyword evidence="8" id="KW-1185">Reference proteome</keyword>
<dbReference type="RefSeq" id="WP_066539855.1">
    <property type="nucleotide sequence ID" value="NZ_JHUK01000001.1"/>
</dbReference>
<dbReference type="GO" id="GO:0006270">
    <property type="term" value="P:DNA replication initiation"/>
    <property type="evidence" value="ECO:0007669"/>
    <property type="project" value="TreeGrafter"/>
</dbReference>
<evidence type="ECO:0000313" key="8">
    <source>
        <dbReference type="Proteomes" id="UP000249343"/>
    </source>
</evidence>
<dbReference type="Gene3D" id="3.40.50.300">
    <property type="entry name" value="P-loop containing nucleotide triphosphate hydrolases"/>
    <property type="match status" value="1"/>
</dbReference>
<dbReference type="GO" id="GO:0006310">
    <property type="term" value="P:DNA recombination"/>
    <property type="evidence" value="ECO:0007669"/>
    <property type="project" value="TreeGrafter"/>
</dbReference>
<dbReference type="GO" id="GO:0005524">
    <property type="term" value="F:ATP binding"/>
    <property type="evidence" value="ECO:0007669"/>
    <property type="project" value="UniProtKB-KW"/>
</dbReference>
<protein>
    <submittedName>
        <fullName evidence="5">DEAD/DEAH box helicase family protein</fullName>
    </submittedName>
</protein>
<gene>
    <name evidence="5" type="ORF">AXA84_0070</name>
    <name evidence="6" type="ORF">DH96_00405</name>
</gene>
<evidence type="ECO:0000256" key="2">
    <source>
        <dbReference type="ARBA" id="ARBA00022840"/>
    </source>
</evidence>
<evidence type="ECO:0000313" key="5">
    <source>
        <dbReference type="EMBL" id="KXT29425.1"/>
    </source>
</evidence>
<organism evidence="5 7">
    <name type="scientific">Candidatus Phytoplasma oryzae</name>
    <dbReference type="NCBI Taxonomy" id="203274"/>
    <lineage>
        <taxon>Bacteria</taxon>
        <taxon>Bacillati</taxon>
        <taxon>Mycoplasmatota</taxon>
        <taxon>Mollicutes</taxon>
        <taxon>Acholeplasmatales</taxon>
        <taxon>Acholeplasmataceae</taxon>
        <taxon>Candidatus Phytoplasma</taxon>
        <taxon>16SrXI (Rice yellow dwarf group)</taxon>
    </lineage>
</organism>
<keyword evidence="5" id="KW-0378">Hydrolase</keyword>
<evidence type="ECO:0000313" key="7">
    <source>
        <dbReference type="Proteomes" id="UP000070069"/>
    </source>
</evidence>
<feature type="domain" description="Helicase ATP-binding" evidence="4">
    <location>
        <begin position="257"/>
        <end position="401"/>
    </location>
</feature>
<reference evidence="5 7" key="2">
    <citation type="submission" date="2016-02" db="EMBL/GenBank/DDBJ databases">
        <title>A draft genome sequence of Candidatus Phytoplasma oryzae strain Mbita1, the causative agent of Napier Grass stunt disease in Kenya.</title>
        <authorList>
            <person name="Fischer A."/>
            <person name="Santa-Cruz I."/>
            <person name="Wambua L."/>
            <person name="Olds C."/>
            <person name="Midega C."/>
            <person name="Dickinson M."/>
            <person name="Kawicha P."/>
            <person name="Khan Z."/>
            <person name="Masiga D."/>
            <person name="Jores J."/>
            <person name="Bernd S."/>
        </authorList>
    </citation>
    <scope>NUCLEOTIDE SEQUENCE [LARGE SCALE GENOMIC DNA]</scope>
    <source>
        <strain evidence="5">Mbita1</strain>
    </source>
</reference>
<dbReference type="InterPro" id="IPR027417">
    <property type="entry name" value="P-loop_NTPase"/>
</dbReference>
<sequence>MILKNKYLKKYIIKKINKNNINKMFAEVCLFIKKSNLNIFFDYIIPDHLISLAQKGMRVIVPFGSKNISRLGYIVDIKDKSYLATKFILEIPDKKPFLNNELFCLVKEILQIPFLSKTSAYTTIIPNGFLVSYKRKILPLQKELIPSDIKQYLEKKKWFLSIKDIFFKEKKLDKLIQKKIIESHIVIKNFYDEEKKTKKNEELKSDYMKDFFYSNSKNKIKLNLTKKLEKVFKKINFSISQTYLVYYNNILTKVNFYLKIIEKNYKNQKQILILVPELILIKPLINEIKKHFSFLNISVLTGFLSKKENYIQNKMIKEQKVSIVIGNRSAIFAPLENLGSIIIDDEHDSSLIERKFINYDSRELAKIRSIYHKIPIFLSSNTPSLESGRKRGFNIEWLNQPYTA</sequence>
<dbReference type="PANTHER" id="PTHR30580">
    <property type="entry name" value="PRIMOSOMAL PROTEIN N"/>
    <property type="match status" value="1"/>
</dbReference>
<evidence type="ECO:0000313" key="6">
    <source>
        <dbReference type="EMBL" id="RAM58006.1"/>
    </source>
</evidence>
<dbReference type="Pfam" id="PF00270">
    <property type="entry name" value="DEAD"/>
    <property type="match status" value="1"/>
</dbReference>
<dbReference type="Proteomes" id="UP000249343">
    <property type="component" value="Unassembled WGS sequence"/>
</dbReference>
<dbReference type="GO" id="GO:0043138">
    <property type="term" value="F:3'-5' DNA helicase activity"/>
    <property type="evidence" value="ECO:0007669"/>
    <property type="project" value="TreeGrafter"/>
</dbReference>
<keyword evidence="2" id="KW-0067">ATP-binding</keyword>
<dbReference type="EMBL" id="LTBM01000001">
    <property type="protein sequence ID" value="KXT29425.1"/>
    <property type="molecule type" value="Genomic_DNA"/>
</dbReference>
<dbReference type="GO" id="GO:0003677">
    <property type="term" value="F:DNA binding"/>
    <property type="evidence" value="ECO:0007669"/>
    <property type="project" value="UniProtKB-KW"/>
</dbReference>
<keyword evidence="5" id="KW-0347">Helicase</keyword>
<evidence type="ECO:0000256" key="1">
    <source>
        <dbReference type="ARBA" id="ARBA00022741"/>
    </source>
</evidence>
<dbReference type="InterPro" id="IPR014001">
    <property type="entry name" value="Helicase_ATP-bd"/>
</dbReference>
<dbReference type="OrthoDB" id="9759544at2"/>
<name>A0A139JR27_9MOLU</name>
<comment type="caution">
    <text evidence="5">The sequence shown here is derived from an EMBL/GenBank/DDBJ whole genome shotgun (WGS) entry which is preliminary data.</text>
</comment>
<proteinExistence type="predicted"/>
<dbReference type="PROSITE" id="PS51192">
    <property type="entry name" value="HELICASE_ATP_BIND_1"/>
    <property type="match status" value="1"/>
</dbReference>
<evidence type="ECO:0000256" key="3">
    <source>
        <dbReference type="ARBA" id="ARBA00023125"/>
    </source>
</evidence>
<dbReference type="GO" id="GO:0006302">
    <property type="term" value="P:double-strand break repair"/>
    <property type="evidence" value="ECO:0007669"/>
    <property type="project" value="TreeGrafter"/>
</dbReference>
<dbReference type="AlphaFoldDB" id="A0A139JR27"/>
<dbReference type="PATRIC" id="fig|203274.3.peg.69"/>
<accession>A0A139JR27</accession>